<keyword evidence="3" id="KW-1003">Cell membrane</keyword>
<comment type="caution">
    <text evidence="10">The sequence shown here is derived from an EMBL/GenBank/DDBJ whole genome shotgun (WGS) entry which is preliminary data.</text>
</comment>
<reference evidence="11 13" key="2">
    <citation type="submission" date="2013-03" db="EMBL/GenBank/DDBJ databases">
        <title>The Genome Sequence of Enterococcus raffinosus ATCC_49464 (PacBio/Illumina hybrid assembly).</title>
        <authorList>
            <consortium name="The Broad Institute Genomics Platform"/>
            <consortium name="The Broad Institute Genome Sequencing Center for Infectious Disease"/>
            <person name="Earl A."/>
            <person name="Russ C."/>
            <person name="Gilmore M."/>
            <person name="Surin D."/>
            <person name="Walker B."/>
            <person name="Young S."/>
            <person name="Zeng Q."/>
            <person name="Gargeya S."/>
            <person name="Fitzgerald M."/>
            <person name="Haas B."/>
            <person name="Abouelleil A."/>
            <person name="Allen A.W."/>
            <person name="Alvarado L."/>
            <person name="Arachchi H.M."/>
            <person name="Berlin A.M."/>
            <person name="Chapman S.B."/>
            <person name="Gainer-Dewar J."/>
            <person name="Goldberg J."/>
            <person name="Griggs A."/>
            <person name="Gujja S."/>
            <person name="Hansen M."/>
            <person name="Howarth C."/>
            <person name="Imamovic A."/>
            <person name="Ireland A."/>
            <person name="Larimer J."/>
            <person name="McCowan C."/>
            <person name="Murphy C."/>
            <person name="Pearson M."/>
            <person name="Poon T.W."/>
            <person name="Priest M."/>
            <person name="Roberts A."/>
            <person name="Saif S."/>
            <person name="Shea T."/>
            <person name="Sisk P."/>
            <person name="Sykes S."/>
            <person name="Wortman J."/>
            <person name="Nusbaum C."/>
            <person name="Birren B."/>
        </authorList>
    </citation>
    <scope>NUCLEOTIDE SEQUENCE [LARGE SCALE GENOMIC DNA]</scope>
    <source>
        <strain evidence="11 13">ATCC 49464</strain>
    </source>
</reference>
<keyword evidence="4" id="KW-0762">Sugar transport</keyword>
<evidence type="ECO:0000256" key="9">
    <source>
        <dbReference type="SAM" id="Phobius"/>
    </source>
</evidence>
<evidence type="ECO:0000313" key="13">
    <source>
        <dbReference type="Proteomes" id="UP000014158"/>
    </source>
</evidence>
<dbReference type="EMBL" id="AJAL01000020">
    <property type="protein sequence ID" value="EOH74991.1"/>
    <property type="molecule type" value="Genomic_DNA"/>
</dbReference>
<dbReference type="PANTHER" id="PTHR32502:SF5">
    <property type="entry name" value="N-ACETYLGALACTOSAMINE PERMEASE IID COMPONENT-RELATED"/>
    <property type="match status" value="1"/>
</dbReference>
<feature type="transmembrane region" description="Helical" evidence="9">
    <location>
        <begin position="228"/>
        <end position="248"/>
    </location>
</feature>
<protein>
    <recommendedName>
        <fullName evidence="14">PTS system mannose/fructose/sorbose-specific IID component</fullName>
    </recommendedName>
</protein>
<dbReference type="Pfam" id="PF03613">
    <property type="entry name" value="EIID-AGA"/>
    <property type="match status" value="1"/>
</dbReference>
<keyword evidence="6 9" id="KW-0812">Transmembrane</keyword>
<evidence type="ECO:0000256" key="8">
    <source>
        <dbReference type="ARBA" id="ARBA00023136"/>
    </source>
</evidence>
<keyword evidence="8 9" id="KW-0472">Membrane</keyword>
<gene>
    <name evidence="11" type="ORF">I590_00595</name>
    <name evidence="10" type="ORF">UAK_03855</name>
</gene>
<dbReference type="Proteomes" id="UP000013877">
    <property type="component" value="Unassembled WGS sequence"/>
</dbReference>
<feature type="transmembrane region" description="Helical" evidence="9">
    <location>
        <begin position="121"/>
        <end position="139"/>
    </location>
</feature>
<dbReference type="OrthoDB" id="9795582at2"/>
<dbReference type="PANTHER" id="PTHR32502">
    <property type="entry name" value="N-ACETYLGALACTOSAMINE PERMEASE II COMPONENT-RELATED"/>
    <property type="match status" value="1"/>
</dbReference>
<reference evidence="10 12" key="1">
    <citation type="submission" date="2013-02" db="EMBL/GenBank/DDBJ databases">
        <title>The Genome Sequence of Enterococcus raffinosus ATCC_49464.</title>
        <authorList>
            <consortium name="The Broad Institute Genome Sequencing Platform"/>
            <consortium name="The Broad Institute Genome Sequencing Center for Infectious Disease"/>
            <person name="Earl A.M."/>
            <person name="Gilmore M.S."/>
            <person name="Lebreton F."/>
            <person name="Walker B."/>
            <person name="Young S.K."/>
            <person name="Zeng Q."/>
            <person name="Gargeya S."/>
            <person name="Fitzgerald M."/>
            <person name="Haas B."/>
            <person name="Abouelleil A."/>
            <person name="Alvarado L."/>
            <person name="Arachchi H.M."/>
            <person name="Berlin A.M."/>
            <person name="Chapman S.B."/>
            <person name="Dewar J."/>
            <person name="Goldberg J."/>
            <person name="Griggs A."/>
            <person name="Gujja S."/>
            <person name="Hansen M."/>
            <person name="Howarth C."/>
            <person name="Imamovic A."/>
            <person name="Larimer J."/>
            <person name="McCowan C."/>
            <person name="Murphy C."/>
            <person name="Neiman D."/>
            <person name="Pearson M."/>
            <person name="Priest M."/>
            <person name="Roberts A."/>
            <person name="Saif S."/>
            <person name="Shea T."/>
            <person name="Sisk P."/>
            <person name="Sykes S."/>
            <person name="Wortman J."/>
            <person name="Nusbaum C."/>
            <person name="Birren B."/>
        </authorList>
    </citation>
    <scope>NUCLEOTIDE SEQUENCE [LARGE SCALE GENOMIC DNA]</scope>
    <source>
        <strain evidence="10 12">ATCC 49464</strain>
    </source>
</reference>
<keyword evidence="5" id="KW-0598">Phosphotransferase system</keyword>
<organism evidence="10 12">
    <name type="scientific">Enterococcus raffinosus ATCC 49464</name>
    <dbReference type="NCBI Taxonomy" id="1158602"/>
    <lineage>
        <taxon>Bacteria</taxon>
        <taxon>Bacillati</taxon>
        <taxon>Bacillota</taxon>
        <taxon>Bacilli</taxon>
        <taxon>Lactobacillales</taxon>
        <taxon>Enterococcaceae</taxon>
        <taxon>Enterococcus</taxon>
    </lineage>
</organism>
<evidence type="ECO:0000256" key="1">
    <source>
        <dbReference type="ARBA" id="ARBA00004651"/>
    </source>
</evidence>
<feature type="transmembrane region" description="Helical" evidence="9">
    <location>
        <begin position="260"/>
        <end position="279"/>
    </location>
</feature>
<feature type="transmembrane region" description="Helical" evidence="9">
    <location>
        <begin position="188"/>
        <end position="208"/>
    </location>
</feature>
<evidence type="ECO:0000256" key="3">
    <source>
        <dbReference type="ARBA" id="ARBA00022475"/>
    </source>
</evidence>
<dbReference type="eggNOG" id="COG3716">
    <property type="taxonomic scope" value="Bacteria"/>
</dbReference>
<evidence type="ECO:0000256" key="2">
    <source>
        <dbReference type="ARBA" id="ARBA00022448"/>
    </source>
</evidence>
<keyword evidence="2" id="KW-0813">Transport</keyword>
<dbReference type="PROSITE" id="PS51108">
    <property type="entry name" value="PTS_EIID"/>
    <property type="match status" value="1"/>
</dbReference>
<accession>R2R2W4</accession>
<dbReference type="HOGENOM" id="CLU_060742_0_1_9"/>
<dbReference type="GO" id="GO:0005886">
    <property type="term" value="C:plasma membrane"/>
    <property type="evidence" value="ECO:0007669"/>
    <property type="project" value="UniProtKB-SubCell"/>
</dbReference>
<evidence type="ECO:0000313" key="11">
    <source>
        <dbReference type="EMBL" id="EOT82170.1"/>
    </source>
</evidence>
<feature type="transmembrane region" description="Helical" evidence="9">
    <location>
        <begin position="145"/>
        <end position="167"/>
    </location>
</feature>
<dbReference type="Proteomes" id="UP000014158">
    <property type="component" value="Unassembled WGS sequence"/>
</dbReference>
<dbReference type="InterPro" id="IPR050303">
    <property type="entry name" value="GatZ_KbaZ_carbometab"/>
</dbReference>
<evidence type="ECO:0000256" key="6">
    <source>
        <dbReference type="ARBA" id="ARBA00022692"/>
    </source>
</evidence>
<dbReference type="GO" id="GO:0009401">
    <property type="term" value="P:phosphoenolpyruvate-dependent sugar phosphotransferase system"/>
    <property type="evidence" value="ECO:0007669"/>
    <property type="project" value="UniProtKB-KW"/>
</dbReference>
<dbReference type="InterPro" id="IPR004704">
    <property type="entry name" value="PTS_IID_man"/>
</dbReference>
<dbReference type="RefSeq" id="WP_010747018.1">
    <property type="nucleotide sequence ID" value="NZ_ASWF01000001.1"/>
</dbReference>
<dbReference type="EMBL" id="ASWF01000001">
    <property type="protein sequence ID" value="EOT82170.1"/>
    <property type="molecule type" value="Genomic_DNA"/>
</dbReference>
<evidence type="ECO:0000256" key="7">
    <source>
        <dbReference type="ARBA" id="ARBA00022989"/>
    </source>
</evidence>
<evidence type="ECO:0000313" key="10">
    <source>
        <dbReference type="EMBL" id="EOH74991.1"/>
    </source>
</evidence>
<evidence type="ECO:0000256" key="4">
    <source>
        <dbReference type="ARBA" id="ARBA00022597"/>
    </source>
</evidence>
<comment type="subcellular location">
    <subcellularLocation>
        <location evidence="1">Cell membrane</location>
        <topology evidence="1">Multi-pass membrane protein</topology>
    </subcellularLocation>
</comment>
<dbReference type="PATRIC" id="fig|1158602.3.peg.3855"/>
<evidence type="ECO:0008006" key="14">
    <source>
        <dbReference type="Google" id="ProtNLM"/>
    </source>
</evidence>
<evidence type="ECO:0000313" key="12">
    <source>
        <dbReference type="Proteomes" id="UP000013877"/>
    </source>
</evidence>
<sequence length="284" mass="31398">MEETKIQTVTQEKLTKKELNAIWRRFAWSFPAAASWERMLGMQYSWSLIPLFKKFYNKAGQADGMRRHSTFFNTESVFGSVIWGVITAMEEQKAINNNVDDDLIETTKISLMGPLAGVGDAMNPGMIIPLLLSIAIAFSEGGSPLGAIFYMVTYTAIVTIIMKFLFFKGYGLGVNGINTLIGEKANKIKNAIILFGTMIMGGVAASYVNLSLTLAIPSGNDQVMVQDLLDGIFPKIVPLALVLGTWWVMKKKKISTLQMILIYLVGIFVLSFFRIIGYSTGHHG</sequence>
<evidence type="ECO:0000256" key="5">
    <source>
        <dbReference type="ARBA" id="ARBA00022683"/>
    </source>
</evidence>
<dbReference type="AlphaFoldDB" id="R2R2W4"/>
<keyword evidence="7 9" id="KW-1133">Transmembrane helix</keyword>
<keyword evidence="13" id="KW-1185">Reference proteome</keyword>
<proteinExistence type="predicted"/>
<name>R2R2W4_9ENTE</name>